<comment type="caution">
    <text evidence="2">The sequence shown here is derived from an EMBL/GenBank/DDBJ whole genome shotgun (WGS) entry which is preliminary data.</text>
</comment>
<feature type="coiled-coil region" evidence="1">
    <location>
        <begin position="37"/>
        <end position="64"/>
    </location>
</feature>
<protein>
    <submittedName>
        <fullName evidence="2">Uncharacterized protein</fullName>
    </submittedName>
</protein>
<organism evidence="2 3">
    <name type="scientific">Recurvomyces mirabilis</name>
    <dbReference type="NCBI Taxonomy" id="574656"/>
    <lineage>
        <taxon>Eukaryota</taxon>
        <taxon>Fungi</taxon>
        <taxon>Dikarya</taxon>
        <taxon>Ascomycota</taxon>
        <taxon>Pezizomycotina</taxon>
        <taxon>Dothideomycetes</taxon>
        <taxon>Dothideomycetidae</taxon>
        <taxon>Mycosphaerellales</taxon>
        <taxon>Teratosphaeriaceae</taxon>
        <taxon>Recurvomyces</taxon>
    </lineage>
</organism>
<evidence type="ECO:0000313" key="3">
    <source>
        <dbReference type="Proteomes" id="UP001274830"/>
    </source>
</evidence>
<dbReference type="EMBL" id="JAUTXT010000022">
    <property type="protein sequence ID" value="KAK3673908.1"/>
    <property type="molecule type" value="Genomic_DNA"/>
</dbReference>
<dbReference type="AlphaFoldDB" id="A0AAE0WLG4"/>
<keyword evidence="3" id="KW-1185">Reference proteome</keyword>
<accession>A0AAE0WLG4</accession>
<dbReference type="Proteomes" id="UP001274830">
    <property type="component" value="Unassembled WGS sequence"/>
</dbReference>
<sequence>MATNIDAARVAYTRANTTMKACTFRLASANATLYAAQSTYRAALADLKNEVENAQLLADKASAEMKFAQHSVKENEAALVKAQDAEGDAKQVLNQALAARSRRVNKHDVFEPALPAEDAPVLPQSAAEKYIATAEAAFEDLENLDEFPEPEAEPCGNASCARNASSRALTACPHNLAAGLAGLSAKNLKAAKKVFSPEQFGGNTGFKNKAYEVCAAIDKLIAAQILNQTPRWQQGKAFDKNRRMDRGH</sequence>
<reference evidence="2" key="1">
    <citation type="submission" date="2023-07" db="EMBL/GenBank/DDBJ databases">
        <title>Black Yeasts Isolated from many extreme environments.</title>
        <authorList>
            <person name="Coleine C."/>
            <person name="Stajich J.E."/>
            <person name="Selbmann L."/>
        </authorList>
    </citation>
    <scope>NUCLEOTIDE SEQUENCE</scope>
    <source>
        <strain evidence="2">CCFEE 5485</strain>
    </source>
</reference>
<keyword evidence="1" id="KW-0175">Coiled coil</keyword>
<name>A0AAE0WLG4_9PEZI</name>
<gene>
    <name evidence="2" type="ORF">LTR78_006110</name>
</gene>
<evidence type="ECO:0000313" key="2">
    <source>
        <dbReference type="EMBL" id="KAK3673908.1"/>
    </source>
</evidence>
<evidence type="ECO:0000256" key="1">
    <source>
        <dbReference type="SAM" id="Coils"/>
    </source>
</evidence>
<proteinExistence type="predicted"/>